<dbReference type="Gene3D" id="3.30.70.330">
    <property type="match status" value="1"/>
</dbReference>
<name>A0A6J0NAC2_RAPSA</name>
<evidence type="ECO:0000313" key="2">
    <source>
        <dbReference type="RefSeq" id="XP_018481460.1"/>
    </source>
</evidence>
<evidence type="ECO:0000313" key="1">
    <source>
        <dbReference type="Proteomes" id="UP000504610"/>
    </source>
</evidence>
<dbReference type="KEGG" id="rsz:108852452"/>
<sequence>MYTNSSQNRSVAKGPIRFESEVALEAFLENSIRPRVRVSVEGFNPYRPGDEIKRELVNHFESCGDEFRVIVPTDPIVDRRAFVILVGHGAEEKALQINGSDIGDWKALVKVAPEEEEEEYLMASRYKQSLVNALLNDRKFRFGIAVMGYDTSLPADQVESVLRELFSSCGVITHVYISTRNRRANFYFSKEEGEALALGLNGSEVGGFRITTRRLATVRSNPPLSPGETRCKGFTIPAHMIEFAPEIGRKVMAFRRIKRTMKKVMAFKKMKSTLKKVSSFRLEKDSMTPLINALRCLRKKDRRRFLFSRKD</sequence>
<accession>A0A6J0NAC2</accession>
<reference evidence="1" key="1">
    <citation type="journal article" date="2019" name="Database">
        <title>The radish genome database (RadishGD): an integrated information resource for radish genomics.</title>
        <authorList>
            <person name="Yu H.J."/>
            <person name="Baek S."/>
            <person name="Lee Y.J."/>
            <person name="Cho A."/>
            <person name="Mun J.H."/>
        </authorList>
    </citation>
    <scope>NUCLEOTIDE SEQUENCE [LARGE SCALE GENOMIC DNA]</scope>
    <source>
        <strain evidence="1">cv. WK10039</strain>
    </source>
</reference>
<dbReference type="AlphaFoldDB" id="A0A6J0NAC2"/>
<reference evidence="2" key="2">
    <citation type="submission" date="2025-08" db="UniProtKB">
        <authorList>
            <consortium name="RefSeq"/>
        </authorList>
    </citation>
    <scope>IDENTIFICATION</scope>
    <source>
        <tissue evidence="2">Leaf</tissue>
    </source>
</reference>
<dbReference type="SUPFAM" id="SSF54928">
    <property type="entry name" value="RNA-binding domain, RBD"/>
    <property type="match status" value="2"/>
</dbReference>
<dbReference type="OrthoDB" id="1069826at2759"/>
<dbReference type="RefSeq" id="XP_018481460.1">
    <property type="nucleotide sequence ID" value="XM_018625958.2"/>
</dbReference>
<dbReference type="GeneID" id="108852452"/>
<proteinExistence type="predicted"/>
<protein>
    <submittedName>
        <fullName evidence="2">Uncharacterized protein LOC108852452</fullName>
    </submittedName>
</protein>
<dbReference type="Proteomes" id="UP000504610">
    <property type="component" value="Chromosome 4"/>
</dbReference>
<dbReference type="InterPro" id="IPR035979">
    <property type="entry name" value="RBD_domain_sf"/>
</dbReference>
<dbReference type="InterPro" id="IPR012677">
    <property type="entry name" value="Nucleotide-bd_a/b_plait_sf"/>
</dbReference>
<dbReference type="GO" id="GO:0003676">
    <property type="term" value="F:nucleic acid binding"/>
    <property type="evidence" value="ECO:0007669"/>
    <property type="project" value="InterPro"/>
</dbReference>
<gene>
    <name evidence="2" type="primary">LOC108852452</name>
</gene>
<organism evidence="1 2">
    <name type="scientific">Raphanus sativus</name>
    <name type="common">Radish</name>
    <name type="synonym">Raphanus raphanistrum var. sativus</name>
    <dbReference type="NCBI Taxonomy" id="3726"/>
    <lineage>
        <taxon>Eukaryota</taxon>
        <taxon>Viridiplantae</taxon>
        <taxon>Streptophyta</taxon>
        <taxon>Embryophyta</taxon>
        <taxon>Tracheophyta</taxon>
        <taxon>Spermatophyta</taxon>
        <taxon>Magnoliopsida</taxon>
        <taxon>eudicotyledons</taxon>
        <taxon>Gunneridae</taxon>
        <taxon>Pentapetalae</taxon>
        <taxon>rosids</taxon>
        <taxon>malvids</taxon>
        <taxon>Brassicales</taxon>
        <taxon>Brassicaceae</taxon>
        <taxon>Brassiceae</taxon>
        <taxon>Raphanus</taxon>
    </lineage>
</organism>
<keyword evidence="1" id="KW-1185">Reference proteome</keyword>